<dbReference type="STRING" id="1134435.AC731_010525"/>
<dbReference type="AlphaFoldDB" id="A0A127K5Y4"/>
<protein>
    <recommendedName>
        <fullName evidence="3">PilZ domain-containing protein</fullName>
    </recommendedName>
</protein>
<proteinExistence type="predicted"/>
<dbReference type="Proteomes" id="UP000036902">
    <property type="component" value="Chromosome"/>
</dbReference>
<dbReference type="RefSeq" id="WP_048705900.1">
    <property type="nucleotide sequence ID" value="NZ_CP014646.1"/>
</dbReference>
<gene>
    <name evidence="1" type="ORF">AC731_010525</name>
</gene>
<evidence type="ECO:0008006" key="3">
    <source>
        <dbReference type="Google" id="ProtNLM"/>
    </source>
</evidence>
<evidence type="ECO:0000313" key="2">
    <source>
        <dbReference type="Proteomes" id="UP000036902"/>
    </source>
</evidence>
<sequence length="442" mass="47335">MNAKLPLASCASSEADDSVAAALRELADRLSVALSTVDRNPAVALEGVLRAEDELRTLIAGGGRIKELKGVRLATRALADAYWSLFVQEGHAVSRLSVAAACAEALKWNALGGMAPDPMLWERLGSLLRSELEAGLSLIAGDLESVAKHYLRAVSYHAAALDQIDRSLLVPACHLLEMSLPFLAMSRRAPPAPHYLAFPELGMPPRRCLVAPPEAAFHLSTKAAGEWLQGLAGRLTEGLSPAALDRGHPREYLAVTQHLLCHWSDEPPVRRAKRHPMAGRVIVGRGVEECRRLIAGEVDASASRWSVLDASRTSMGLVSESDSAIDCTSIGELVGVRFEDADLVHLGLVRRLRVESGGVRCGLQLVSRAARTATVEDGRAPAEVLLCGPLARGEAARLIAPSASVLRDDALFLRAAAAVYKLRPLESSWVGQGFAMRVYQLG</sequence>
<reference evidence="2" key="1">
    <citation type="submission" date="2016-03" db="EMBL/GenBank/DDBJ databases">
        <authorList>
            <person name="Ma C."/>
            <person name="Zhou S."/>
            <person name="Yang G."/>
        </authorList>
    </citation>
    <scope>NUCLEOTIDE SEQUENCE [LARGE SCALE GENOMIC DNA]</scope>
    <source>
        <strain evidence="2">SgZ-1</strain>
    </source>
</reference>
<evidence type="ECO:0000313" key="1">
    <source>
        <dbReference type="EMBL" id="AMO37341.1"/>
    </source>
</evidence>
<dbReference type="EMBL" id="CP014646">
    <property type="protein sequence ID" value="AMO37341.1"/>
    <property type="molecule type" value="Genomic_DNA"/>
</dbReference>
<name>A0A127K5Y4_9RHOO</name>
<dbReference type="KEGG" id="thu:AC731_010525"/>
<accession>A0A127K5Y4</accession>
<keyword evidence="2" id="KW-1185">Reference proteome</keyword>
<organism evidence="1 2">
    <name type="scientific">Thauera humireducens</name>
    <dbReference type="NCBI Taxonomy" id="1134435"/>
    <lineage>
        <taxon>Bacteria</taxon>
        <taxon>Pseudomonadati</taxon>
        <taxon>Pseudomonadota</taxon>
        <taxon>Betaproteobacteria</taxon>
        <taxon>Rhodocyclales</taxon>
        <taxon>Zoogloeaceae</taxon>
        <taxon>Thauera</taxon>
    </lineage>
</organism>